<keyword evidence="1" id="KW-0805">Transcription regulation</keyword>
<dbReference type="InterPro" id="IPR018060">
    <property type="entry name" value="HTH_AraC"/>
</dbReference>
<reference evidence="5 6" key="1">
    <citation type="submission" date="2020-08" db="EMBL/GenBank/DDBJ databases">
        <title>Sequencing the genomes of 1000 actinobacteria strains.</title>
        <authorList>
            <person name="Klenk H.-P."/>
        </authorList>
    </citation>
    <scope>NUCLEOTIDE SEQUENCE [LARGE SCALE GENOMIC DNA]</scope>
    <source>
        <strain evidence="5 6">DSM 45582</strain>
    </source>
</reference>
<sequence length="288" mass="30429">MNFVNALPVAGRVPGGGESACHRPGRAARRGWDCAGYEERLPAPVPLRVLPSSRVTLALGFGDPITLTSGGAVAGYRSMVLGLRDGADELTLGGRQRGLVLRCDPVLGHAVLGVPLRLLDGAAPCLEAVLGAEAARLGDRLADAPDWNARFAVLDDTVAALLARGPRADPQVVWAWRRLRAGAGDVRVAALAARLGWSRRHLVRRFHHQLGITPKAAARVLRFERAARLLAQDSRGLAQVAADAGYADQAHLSREVRALTRWTPSQLRGFTSAAAGVPFVQAGAGPAQ</sequence>
<dbReference type="Proteomes" id="UP000580474">
    <property type="component" value="Unassembled WGS sequence"/>
</dbReference>
<dbReference type="EMBL" id="JACHIV010000001">
    <property type="protein sequence ID" value="MBB5069949.1"/>
    <property type="molecule type" value="Genomic_DNA"/>
</dbReference>
<name>A0A840NKY6_9PSEU</name>
<dbReference type="Pfam" id="PF12833">
    <property type="entry name" value="HTH_18"/>
    <property type="match status" value="1"/>
</dbReference>
<feature type="domain" description="HTH araC/xylS-type" evidence="4">
    <location>
        <begin position="169"/>
        <end position="270"/>
    </location>
</feature>
<evidence type="ECO:0000256" key="3">
    <source>
        <dbReference type="ARBA" id="ARBA00023163"/>
    </source>
</evidence>
<dbReference type="Gene3D" id="1.10.10.60">
    <property type="entry name" value="Homeodomain-like"/>
    <property type="match status" value="1"/>
</dbReference>
<evidence type="ECO:0000256" key="1">
    <source>
        <dbReference type="ARBA" id="ARBA00023015"/>
    </source>
</evidence>
<evidence type="ECO:0000313" key="5">
    <source>
        <dbReference type="EMBL" id="MBB5069949.1"/>
    </source>
</evidence>
<dbReference type="RefSeq" id="WP_184479565.1">
    <property type="nucleotide sequence ID" value="NZ_JACHIV010000001.1"/>
</dbReference>
<dbReference type="InterPro" id="IPR009057">
    <property type="entry name" value="Homeodomain-like_sf"/>
</dbReference>
<organism evidence="5 6">
    <name type="scientific">Saccharopolyspora gloriosae</name>
    <dbReference type="NCBI Taxonomy" id="455344"/>
    <lineage>
        <taxon>Bacteria</taxon>
        <taxon>Bacillati</taxon>
        <taxon>Actinomycetota</taxon>
        <taxon>Actinomycetes</taxon>
        <taxon>Pseudonocardiales</taxon>
        <taxon>Pseudonocardiaceae</taxon>
        <taxon>Saccharopolyspora</taxon>
    </lineage>
</organism>
<comment type="caution">
    <text evidence="5">The sequence shown here is derived from an EMBL/GenBank/DDBJ whole genome shotgun (WGS) entry which is preliminary data.</text>
</comment>
<keyword evidence="3" id="KW-0804">Transcription</keyword>
<dbReference type="PROSITE" id="PS01124">
    <property type="entry name" value="HTH_ARAC_FAMILY_2"/>
    <property type="match status" value="1"/>
</dbReference>
<dbReference type="GO" id="GO:0043565">
    <property type="term" value="F:sequence-specific DNA binding"/>
    <property type="evidence" value="ECO:0007669"/>
    <property type="project" value="InterPro"/>
</dbReference>
<evidence type="ECO:0000313" key="6">
    <source>
        <dbReference type="Proteomes" id="UP000580474"/>
    </source>
</evidence>
<dbReference type="GO" id="GO:0003700">
    <property type="term" value="F:DNA-binding transcription factor activity"/>
    <property type="evidence" value="ECO:0007669"/>
    <property type="project" value="InterPro"/>
</dbReference>
<evidence type="ECO:0000256" key="2">
    <source>
        <dbReference type="ARBA" id="ARBA00023125"/>
    </source>
</evidence>
<keyword evidence="2 5" id="KW-0238">DNA-binding</keyword>
<accession>A0A840NKY6</accession>
<dbReference type="PANTHER" id="PTHR46796:SF15">
    <property type="entry name" value="BLL1074 PROTEIN"/>
    <property type="match status" value="1"/>
</dbReference>
<evidence type="ECO:0000259" key="4">
    <source>
        <dbReference type="PROSITE" id="PS01124"/>
    </source>
</evidence>
<dbReference type="SMART" id="SM00342">
    <property type="entry name" value="HTH_ARAC"/>
    <property type="match status" value="1"/>
</dbReference>
<dbReference type="AlphaFoldDB" id="A0A840NKY6"/>
<proteinExistence type="predicted"/>
<protein>
    <submittedName>
        <fullName evidence="5">AraC-like DNA-binding protein</fullName>
    </submittedName>
</protein>
<dbReference type="PANTHER" id="PTHR46796">
    <property type="entry name" value="HTH-TYPE TRANSCRIPTIONAL ACTIVATOR RHAS-RELATED"/>
    <property type="match status" value="1"/>
</dbReference>
<keyword evidence="6" id="KW-1185">Reference proteome</keyword>
<gene>
    <name evidence="5" type="ORF">BJ969_003037</name>
</gene>
<dbReference type="SUPFAM" id="SSF46689">
    <property type="entry name" value="Homeodomain-like"/>
    <property type="match status" value="1"/>
</dbReference>
<dbReference type="InterPro" id="IPR050204">
    <property type="entry name" value="AraC_XylS_family_regulators"/>
</dbReference>